<gene>
    <name evidence="1" type="ORF">COEREDRAFT_10720</name>
</gene>
<evidence type="ECO:0000313" key="1">
    <source>
        <dbReference type="EMBL" id="PIA14056.1"/>
    </source>
</evidence>
<proteinExistence type="predicted"/>
<protein>
    <submittedName>
        <fullName evidence="1">Uncharacterized protein</fullName>
    </submittedName>
</protein>
<dbReference type="AlphaFoldDB" id="A0A2G5B4X6"/>
<organism evidence="1 2">
    <name type="scientific">Coemansia reversa (strain ATCC 12441 / NRRL 1564)</name>
    <dbReference type="NCBI Taxonomy" id="763665"/>
    <lineage>
        <taxon>Eukaryota</taxon>
        <taxon>Fungi</taxon>
        <taxon>Fungi incertae sedis</taxon>
        <taxon>Zoopagomycota</taxon>
        <taxon>Kickxellomycotina</taxon>
        <taxon>Kickxellomycetes</taxon>
        <taxon>Kickxellales</taxon>
        <taxon>Kickxellaceae</taxon>
        <taxon>Coemansia</taxon>
    </lineage>
</organism>
<dbReference type="Proteomes" id="UP000242474">
    <property type="component" value="Unassembled WGS sequence"/>
</dbReference>
<name>A0A2G5B4X6_COERN</name>
<dbReference type="EMBL" id="KZ303522">
    <property type="protein sequence ID" value="PIA14056.1"/>
    <property type="molecule type" value="Genomic_DNA"/>
</dbReference>
<keyword evidence="2" id="KW-1185">Reference proteome</keyword>
<sequence>MSRKIRTLPSQFIRESAGRITRGIAIDVYKSYMASKTEYVAAISGIDPRWIFPENTSADIDTDIEDFDSDVSDMESLKEMALSILDDIVDKKVINQISHIKNVLSFSRAMAGQENFTDTLQLPGVSMPQVKTKG</sequence>
<evidence type="ECO:0000313" key="2">
    <source>
        <dbReference type="Proteomes" id="UP000242474"/>
    </source>
</evidence>
<accession>A0A2G5B4X6</accession>
<reference evidence="1 2" key="1">
    <citation type="journal article" date="2015" name="Genome Biol. Evol.">
        <title>Phylogenomic analyses indicate that early fungi evolved digesting cell walls of algal ancestors of land plants.</title>
        <authorList>
            <person name="Chang Y."/>
            <person name="Wang S."/>
            <person name="Sekimoto S."/>
            <person name="Aerts A.L."/>
            <person name="Choi C."/>
            <person name="Clum A."/>
            <person name="LaButti K.M."/>
            <person name="Lindquist E.A."/>
            <person name="Yee Ngan C."/>
            <person name="Ohm R.A."/>
            <person name="Salamov A.A."/>
            <person name="Grigoriev I.V."/>
            <person name="Spatafora J.W."/>
            <person name="Berbee M.L."/>
        </authorList>
    </citation>
    <scope>NUCLEOTIDE SEQUENCE [LARGE SCALE GENOMIC DNA]</scope>
    <source>
        <strain evidence="1 2">NRRL 1564</strain>
    </source>
</reference>